<organism evidence="2 3">
    <name type="scientific">Euzebya pacifica</name>
    <dbReference type="NCBI Taxonomy" id="1608957"/>
    <lineage>
        <taxon>Bacteria</taxon>
        <taxon>Bacillati</taxon>
        <taxon>Actinomycetota</taxon>
        <taxon>Nitriliruptoria</taxon>
        <taxon>Euzebyales</taxon>
    </lineage>
</organism>
<gene>
    <name evidence="2" type="ORF">DVS28_a2303</name>
</gene>
<name>A0A346XXN8_9ACTN</name>
<accession>A0A346XXN8</accession>
<dbReference type="KEGG" id="euz:DVS28_a2303"/>
<feature type="compositionally biased region" description="Basic and acidic residues" evidence="1">
    <location>
        <begin position="9"/>
        <end position="24"/>
    </location>
</feature>
<evidence type="ECO:0000313" key="3">
    <source>
        <dbReference type="Proteomes" id="UP000264006"/>
    </source>
</evidence>
<evidence type="ECO:0000313" key="2">
    <source>
        <dbReference type="EMBL" id="AXV06985.1"/>
    </source>
</evidence>
<keyword evidence="3" id="KW-1185">Reference proteome</keyword>
<proteinExistence type="predicted"/>
<reference evidence="2 3" key="1">
    <citation type="submission" date="2018-09" db="EMBL/GenBank/DDBJ databases">
        <title>Complete genome sequence of Euzebya sp. DY32-46 isolated from seawater of Pacific Ocean.</title>
        <authorList>
            <person name="Xu L."/>
            <person name="Wu Y.-H."/>
            <person name="Xu X.-W."/>
        </authorList>
    </citation>
    <scope>NUCLEOTIDE SEQUENCE [LARGE SCALE GENOMIC DNA]</scope>
    <source>
        <strain evidence="2 3">DY32-46</strain>
    </source>
</reference>
<feature type="region of interest" description="Disordered" evidence="1">
    <location>
        <begin position="1"/>
        <end position="60"/>
    </location>
</feature>
<dbReference type="Proteomes" id="UP000264006">
    <property type="component" value="Chromosome"/>
</dbReference>
<dbReference type="EMBL" id="CP031165">
    <property type="protein sequence ID" value="AXV06985.1"/>
    <property type="molecule type" value="Genomic_DNA"/>
</dbReference>
<protein>
    <submittedName>
        <fullName evidence="2">Uncharacterized protein</fullName>
    </submittedName>
</protein>
<dbReference type="AlphaFoldDB" id="A0A346XXN8"/>
<sequence length="60" mass="6378">MPLPGGGPRRRESGRAGTHHHEVGLARSGGSGRWRCHGGPSWLEQGVCRSYTPGTGGRRT</sequence>
<evidence type="ECO:0000256" key="1">
    <source>
        <dbReference type="SAM" id="MobiDB-lite"/>
    </source>
</evidence>